<dbReference type="GO" id="GO:0016810">
    <property type="term" value="F:hydrolase activity, acting on carbon-nitrogen (but not peptide) bonds"/>
    <property type="evidence" value="ECO:0007669"/>
    <property type="project" value="InterPro"/>
</dbReference>
<gene>
    <name evidence="4" type="ORF">SAMN00777080_2953</name>
</gene>
<dbReference type="InterPro" id="IPR006680">
    <property type="entry name" value="Amidohydro-rel"/>
</dbReference>
<evidence type="ECO:0000313" key="4">
    <source>
        <dbReference type="EMBL" id="SMD44333.1"/>
    </source>
</evidence>
<dbReference type="OrthoDB" id="1393708at2"/>
<feature type="domain" description="Amidohydrolase-related" evidence="3">
    <location>
        <begin position="339"/>
        <end position="433"/>
    </location>
</feature>
<dbReference type="PANTHER" id="PTHR43135">
    <property type="entry name" value="ALPHA-D-RIBOSE 1-METHYLPHOSPHONATE 5-TRIPHOSPHATE DIPHOSPHATASE"/>
    <property type="match status" value="1"/>
</dbReference>
<evidence type="ECO:0000256" key="1">
    <source>
        <dbReference type="SAM" id="MobiDB-lite"/>
    </source>
</evidence>
<organism evidence="4 5">
    <name type="scientific">Aquiflexum balticum DSM 16537</name>
    <dbReference type="NCBI Taxonomy" id="758820"/>
    <lineage>
        <taxon>Bacteria</taxon>
        <taxon>Pseudomonadati</taxon>
        <taxon>Bacteroidota</taxon>
        <taxon>Cytophagia</taxon>
        <taxon>Cytophagales</taxon>
        <taxon>Cyclobacteriaceae</taxon>
        <taxon>Aquiflexum</taxon>
    </lineage>
</organism>
<dbReference type="Pfam" id="PF01979">
    <property type="entry name" value="Amidohydro_1"/>
    <property type="match status" value="1"/>
</dbReference>
<proteinExistence type="predicted"/>
<accession>A0A1W2H5Z4</accession>
<feature type="region of interest" description="Disordered" evidence="1">
    <location>
        <begin position="102"/>
        <end position="121"/>
    </location>
</feature>
<protein>
    <submittedName>
        <fullName evidence="4">Imidazolonepropionase</fullName>
    </submittedName>
</protein>
<evidence type="ECO:0000313" key="5">
    <source>
        <dbReference type="Proteomes" id="UP000192333"/>
    </source>
</evidence>
<dbReference type="Proteomes" id="UP000192333">
    <property type="component" value="Chromosome I"/>
</dbReference>
<keyword evidence="5" id="KW-1185">Reference proteome</keyword>
<dbReference type="RefSeq" id="WP_084121122.1">
    <property type="nucleotide sequence ID" value="NZ_LT838813.1"/>
</dbReference>
<dbReference type="InterPro" id="IPR011059">
    <property type="entry name" value="Metal-dep_hydrolase_composite"/>
</dbReference>
<dbReference type="AlphaFoldDB" id="A0A1W2H5Z4"/>
<dbReference type="PANTHER" id="PTHR43135:SF3">
    <property type="entry name" value="ALPHA-D-RIBOSE 1-METHYLPHOSPHONATE 5-TRIPHOSPHATE DIPHOSPHATASE"/>
    <property type="match status" value="1"/>
</dbReference>
<dbReference type="SUPFAM" id="SSF51556">
    <property type="entry name" value="Metallo-dependent hydrolases"/>
    <property type="match status" value="1"/>
</dbReference>
<dbReference type="STRING" id="758820.SAMN00777080_2953"/>
<sequence>MNIKLKVFSSLMFFGFFLSSIFAWSQSDPSGERRVTGTYAIKGATITTSPGKTVSGATIIIKNGLIEEVGTNVKIPVEAQVIEADSLFIYAGFIDGASNAGVAKPTDPERPSNFDPSNPPDEIAGITPWRNVLDNFDFKNGQVSDLRKSGFTVAQIIPDGGMLPGKSAIVVLGGNASTNIIGQNAALTAKLSISRGGRGMYPGTQLGIMAKFRDLYKNAEYSAQHKRLFAANSGLTRPEVNKTLEAFYPAIDKSIPIMFEVSNDLEIRRALSLQKENGFRLVLVGVTEADMVINEIKATNTQVLLSMKLPEDKITKAKIEDLSEEMKARTIRAQEAYKNSLKQAGLLEKAGIPFGFTSIDGKTSDLPKNLKLMIENGLSENAALAALTTNPANILGISKFAGTIEKGKLANMVIFNGPMFNEDSKIKHVIADGYIFDYEIKEKKASNGNGKNGTADIAGEWEYTSDTPAGSSGGTMIITKEGETLKGTITYDNPSGNGKASSEMKNISISGNYMTFSFDVAAGGMALVVSVSGDVDENKFSGNMSLADFGSFPLNASKKPNQSTR</sequence>
<dbReference type="InterPro" id="IPR051781">
    <property type="entry name" value="Metallo-dep_Hydrolase"/>
</dbReference>
<dbReference type="EMBL" id="LT838813">
    <property type="protein sequence ID" value="SMD44333.1"/>
    <property type="molecule type" value="Genomic_DNA"/>
</dbReference>
<dbReference type="InterPro" id="IPR032466">
    <property type="entry name" value="Metal_Hydrolase"/>
</dbReference>
<dbReference type="SUPFAM" id="SSF51338">
    <property type="entry name" value="Composite domain of metallo-dependent hydrolases"/>
    <property type="match status" value="1"/>
</dbReference>
<reference evidence="5" key="1">
    <citation type="submission" date="2017-04" db="EMBL/GenBank/DDBJ databases">
        <authorList>
            <person name="Varghese N."/>
            <person name="Submissions S."/>
        </authorList>
    </citation>
    <scope>NUCLEOTIDE SEQUENCE [LARGE SCALE GENOMIC DNA]</scope>
    <source>
        <strain evidence="5">DSM 16537</strain>
    </source>
</reference>
<keyword evidence="2" id="KW-0732">Signal</keyword>
<feature type="chain" id="PRO_5013320648" evidence="2">
    <location>
        <begin position="26"/>
        <end position="565"/>
    </location>
</feature>
<feature type="signal peptide" evidence="2">
    <location>
        <begin position="1"/>
        <end position="25"/>
    </location>
</feature>
<evidence type="ECO:0000256" key="2">
    <source>
        <dbReference type="SAM" id="SignalP"/>
    </source>
</evidence>
<evidence type="ECO:0000259" key="3">
    <source>
        <dbReference type="Pfam" id="PF01979"/>
    </source>
</evidence>
<dbReference type="Gene3D" id="3.20.20.140">
    <property type="entry name" value="Metal-dependent hydrolases"/>
    <property type="match status" value="1"/>
</dbReference>
<name>A0A1W2H5Z4_9BACT</name>